<keyword evidence="2" id="KW-1185">Reference proteome</keyword>
<dbReference type="AlphaFoldDB" id="A0AAD0WQD6"/>
<dbReference type="InterPro" id="IPR009679">
    <property type="entry name" value="Phage_186_CII-like"/>
</dbReference>
<gene>
    <name evidence="1" type="ORF">ASUIS_0832</name>
</gene>
<reference evidence="1 2" key="1">
    <citation type="submission" date="2018-08" db="EMBL/GenBank/DDBJ databases">
        <title>Complete genome of the Arcobacter suis type strain LMG 26152.</title>
        <authorList>
            <person name="Miller W.G."/>
            <person name="Yee E."/>
            <person name="Bono J.L."/>
        </authorList>
    </citation>
    <scope>NUCLEOTIDE SEQUENCE [LARGE SCALE GENOMIC DNA]</scope>
    <source>
        <strain evidence="1 2">CECT 7833</strain>
    </source>
</reference>
<sequence>MAQRDYVLNKQPKDPRFLAAFRKAFNKDRKSNNFTPEESANEMGLSHGTLEQKLKPSTENDITVTEWNHHLELTGDFSTLEYFALKHGFELKKLDINTKDIPINEVLEDADNAMQESNEAWGKIKSSLKDKKLSKKEKIESLREINEAVKSLQLLYFDVEHIEIEE</sequence>
<dbReference type="GO" id="GO:0003677">
    <property type="term" value="F:DNA binding"/>
    <property type="evidence" value="ECO:0007669"/>
    <property type="project" value="InterPro"/>
</dbReference>
<accession>A0AAD0WQD6</accession>
<protein>
    <submittedName>
        <fullName evidence="1">Uncharacterized protein</fullName>
    </submittedName>
</protein>
<dbReference type="EMBL" id="CP032100">
    <property type="protein sequence ID" value="AXX89323.1"/>
    <property type="molecule type" value="Genomic_DNA"/>
</dbReference>
<name>A0AAD0WQD6_9BACT</name>
<evidence type="ECO:0000313" key="2">
    <source>
        <dbReference type="Proteomes" id="UP000263040"/>
    </source>
</evidence>
<organism evidence="1 2">
    <name type="scientific">Arcobacter suis CECT 7833</name>
    <dbReference type="NCBI Taxonomy" id="663365"/>
    <lineage>
        <taxon>Bacteria</taxon>
        <taxon>Pseudomonadati</taxon>
        <taxon>Campylobacterota</taxon>
        <taxon>Epsilonproteobacteria</taxon>
        <taxon>Campylobacterales</taxon>
        <taxon>Arcobacteraceae</taxon>
        <taxon>Arcobacter</taxon>
    </lineage>
</organism>
<evidence type="ECO:0000313" key="1">
    <source>
        <dbReference type="EMBL" id="AXX89323.1"/>
    </source>
</evidence>
<dbReference type="Pfam" id="PF06892">
    <property type="entry name" value="Phage_CP76"/>
    <property type="match status" value="1"/>
</dbReference>
<dbReference type="KEGG" id="asui:ASUIS_0832"/>
<dbReference type="Proteomes" id="UP000263040">
    <property type="component" value="Chromosome"/>
</dbReference>
<dbReference type="RefSeq" id="WP_118885879.1">
    <property type="nucleotide sequence ID" value="NZ_CP032100.1"/>
</dbReference>
<proteinExistence type="predicted"/>